<evidence type="ECO:0000259" key="4">
    <source>
        <dbReference type="PROSITE" id="PS50887"/>
    </source>
</evidence>
<evidence type="ECO:0000256" key="1">
    <source>
        <dbReference type="SAM" id="Phobius"/>
    </source>
</evidence>
<dbReference type="Gene3D" id="3.30.450.20">
    <property type="entry name" value="PAS domain"/>
    <property type="match status" value="1"/>
</dbReference>
<evidence type="ECO:0000313" key="6">
    <source>
        <dbReference type="Proteomes" id="UP000316429"/>
    </source>
</evidence>
<evidence type="ECO:0000313" key="5">
    <source>
        <dbReference type="EMBL" id="TPP11414.1"/>
    </source>
</evidence>
<keyword evidence="1" id="KW-0472">Membrane</keyword>
<dbReference type="OrthoDB" id="9814202at2"/>
<dbReference type="SUPFAM" id="SSF55785">
    <property type="entry name" value="PYP-like sensor domain (PAS domain)"/>
    <property type="match status" value="1"/>
</dbReference>
<dbReference type="PROSITE" id="PS50883">
    <property type="entry name" value="EAL"/>
    <property type="match status" value="1"/>
</dbReference>
<dbReference type="FunFam" id="3.30.70.270:FF:000001">
    <property type="entry name" value="Diguanylate cyclase domain protein"/>
    <property type="match status" value="1"/>
</dbReference>
<dbReference type="EMBL" id="VFYP01000001">
    <property type="protein sequence ID" value="TPP11414.1"/>
    <property type="molecule type" value="Genomic_DNA"/>
</dbReference>
<dbReference type="InterPro" id="IPR001633">
    <property type="entry name" value="EAL_dom"/>
</dbReference>
<dbReference type="CDD" id="cd01949">
    <property type="entry name" value="GGDEF"/>
    <property type="match status" value="1"/>
</dbReference>
<dbReference type="CDD" id="cd01948">
    <property type="entry name" value="EAL"/>
    <property type="match status" value="1"/>
</dbReference>
<feature type="domain" description="EAL" evidence="3">
    <location>
        <begin position="536"/>
        <end position="786"/>
    </location>
</feature>
<dbReference type="Proteomes" id="UP000316429">
    <property type="component" value="Unassembled WGS sequence"/>
</dbReference>
<dbReference type="GO" id="GO:0003824">
    <property type="term" value="F:catalytic activity"/>
    <property type="evidence" value="ECO:0007669"/>
    <property type="project" value="UniProtKB-ARBA"/>
</dbReference>
<name>A0A504U8B0_9HYPH</name>
<dbReference type="RefSeq" id="WP_140828067.1">
    <property type="nucleotide sequence ID" value="NZ_VFYP01000001.1"/>
</dbReference>
<keyword evidence="1" id="KW-1133">Transmembrane helix</keyword>
<dbReference type="PANTHER" id="PTHR44757">
    <property type="entry name" value="DIGUANYLATE CYCLASE DGCP"/>
    <property type="match status" value="1"/>
</dbReference>
<feature type="transmembrane region" description="Helical" evidence="1">
    <location>
        <begin position="73"/>
        <end position="93"/>
    </location>
</feature>
<dbReference type="NCBIfam" id="TIGR00254">
    <property type="entry name" value="GGDEF"/>
    <property type="match status" value="1"/>
</dbReference>
<feature type="domain" description="GGDEF" evidence="4">
    <location>
        <begin position="394"/>
        <end position="527"/>
    </location>
</feature>
<gene>
    <name evidence="5" type="ORF">FJQ55_11570</name>
</gene>
<feature type="transmembrane region" description="Helical" evidence="1">
    <location>
        <begin position="50"/>
        <end position="67"/>
    </location>
</feature>
<dbReference type="InterPro" id="IPR029787">
    <property type="entry name" value="Nucleotide_cyclase"/>
</dbReference>
<accession>A0A504U8B0</accession>
<feature type="transmembrane region" description="Helical" evidence="1">
    <location>
        <begin position="113"/>
        <end position="133"/>
    </location>
</feature>
<dbReference type="InterPro" id="IPR043128">
    <property type="entry name" value="Rev_trsase/Diguanyl_cyclase"/>
</dbReference>
<dbReference type="SUPFAM" id="SSF55073">
    <property type="entry name" value="Nucleotide cyclase"/>
    <property type="match status" value="1"/>
</dbReference>
<proteinExistence type="predicted"/>
<evidence type="ECO:0000259" key="2">
    <source>
        <dbReference type="PROSITE" id="PS50113"/>
    </source>
</evidence>
<keyword evidence="1" id="KW-0812">Transmembrane</keyword>
<evidence type="ECO:0000259" key="3">
    <source>
        <dbReference type="PROSITE" id="PS50883"/>
    </source>
</evidence>
<reference evidence="5 6" key="1">
    <citation type="submission" date="2019-06" db="EMBL/GenBank/DDBJ databases">
        <title>Rhizobium sp. CL12 isolated from roots of soybean.</title>
        <authorList>
            <person name="Wang C."/>
        </authorList>
    </citation>
    <scope>NUCLEOTIDE SEQUENCE [LARGE SCALE GENOMIC DNA]</scope>
    <source>
        <strain evidence="5 6">CL12</strain>
    </source>
</reference>
<dbReference type="Pfam" id="PF00990">
    <property type="entry name" value="GGDEF"/>
    <property type="match status" value="1"/>
</dbReference>
<organism evidence="5 6">
    <name type="scientific">Rhizobium glycinendophyticum</name>
    <dbReference type="NCBI Taxonomy" id="2589807"/>
    <lineage>
        <taxon>Bacteria</taxon>
        <taxon>Pseudomonadati</taxon>
        <taxon>Pseudomonadota</taxon>
        <taxon>Alphaproteobacteria</taxon>
        <taxon>Hyphomicrobiales</taxon>
        <taxon>Rhizobiaceae</taxon>
        <taxon>Rhizobium/Agrobacterium group</taxon>
        <taxon>Rhizobium</taxon>
    </lineage>
</organism>
<dbReference type="AlphaFoldDB" id="A0A504U8B0"/>
<dbReference type="SUPFAM" id="SSF141868">
    <property type="entry name" value="EAL domain-like"/>
    <property type="match status" value="1"/>
</dbReference>
<dbReference type="PANTHER" id="PTHR44757:SF10">
    <property type="entry name" value="MEMBRANE PROTEIN"/>
    <property type="match status" value="1"/>
</dbReference>
<protein>
    <submittedName>
        <fullName evidence="5">EAL domain-containing protein</fullName>
    </submittedName>
</protein>
<dbReference type="InterPro" id="IPR035965">
    <property type="entry name" value="PAS-like_dom_sf"/>
</dbReference>
<dbReference type="Pfam" id="PF00563">
    <property type="entry name" value="EAL"/>
    <property type="match status" value="1"/>
</dbReference>
<feature type="domain" description="PAC" evidence="2">
    <location>
        <begin position="311"/>
        <end position="362"/>
    </location>
</feature>
<feature type="transmembrane region" description="Helical" evidence="1">
    <location>
        <begin position="189"/>
        <end position="210"/>
    </location>
</feature>
<dbReference type="InterPro" id="IPR052155">
    <property type="entry name" value="Biofilm_reg_signaling"/>
</dbReference>
<dbReference type="InterPro" id="IPR000700">
    <property type="entry name" value="PAS-assoc_C"/>
</dbReference>
<dbReference type="InterPro" id="IPR000160">
    <property type="entry name" value="GGDEF_dom"/>
</dbReference>
<dbReference type="PROSITE" id="PS50887">
    <property type="entry name" value="GGDEF"/>
    <property type="match status" value="1"/>
</dbReference>
<dbReference type="InterPro" id="IPR035919">
    <property type="entry name" value="EAL_sf"/>
</dbReference>
<sequence>MTNVLSAHSATTKSSWIDRFWRLGEAGQTAEEAPRIRAIRMSIVGQNTPWMMAANIGNAALAALAFWGSPSSLAVNLICAMLITIAITTVLKWSKSRSRAPREQASERGTRKAVLHAAVLSGLWASLAIVAYADATETQRMVLIALTVGMAGGGGFALATVPPASVVFCGIVGLGAGVALGSNPSVVGFYLFSLYTIFAAIIVRSSLAVCDSLTEKARAKMAADEQRDVIGLLLNDFEQNTADWLWGADEHLRLERASSRFCEKLAAPDSLIVGKPIIDAIPFAMHFMTDIEQIEDRESFRRKLEAHQSFRDVDVCVEQGGELGIWSLTAKAIYDESGRFVGYRGVGRDVTANRQTRLRIEHMARHDPLTDVGNRVLLNEDLARAVSRLERFGDGFSLLLLDLDRFKQVNDNHGHAGGDELLREVAGLLQQLCSEGDTLARLGGDEFVIVHMSGEDPKSAGHLANRIIKRLGQPFHLRSGTAHIGVSIGLACAPVDGTDPDQLIRNADLALYRAKADGRNRFRYFDSSLDATARRRNLIEQELALAVSLGTLELYFQPLIDAQSHQVVCAEALLRWNHTRLGPISPGEFIPIAEETGLITSIGAWVLREACRVSSSWPDNIRVAVNLSSRQFLSPGLVPMVENAMKTNAMRPGRLELEVTESLLMNSTPAVEQTLKTLSKLGIRIALDDFGTGFSSLSYLRRFRFDKLKIDQSFISDMDTNEDGRAIVECVIRLAKDLRMSVAAEGVETQNQLTALRQLGCGEIQGYLVARPMSATAFATFLNAGDDGSERRYA</sequence>
<dbReference type="SMART" id="SM00052">
    <property type="entry name" value="EAL"/>
    <property type="match status" value="1"/>
</dbReference>
<dbReference type="PROSITE" id="PS50113">
    <property type="entry name" value="PAC"/>
    <property type="match status" value="1"/>
</dbReference>
<dbReference type="Gene3D" id="3.30.70.270">
    <property type="match status" value="1"/>
</dbReference>
<comment type="caution">
    <text evidence="5">The sequence shown here is derived from an EMBL/GenBank/DDBJ whole genome shotgun (WGS) entry which is preliminary data.</text>
</comment>
<dbReference type="Gene3D" id="3.20.20.450">
    <property type="entry name" value="EAL domain"/>
    <property type="match status" value="1"/>
</dbReference>
<dbReference type="SMART" id="SM00267">
    <property type="entry name" value="GGDEF"/>
    <property type="match status" value="1"/>
</dbReference>
<feature type="transmembrane region" description="Helical" evidence="1">
    <location>
        <begin position="166"/>
        <end position="183"/>
    </location>
</feature>
<keyword evidence="6" id="KW-1185">Reference proteome</keyword>